<dbReference type="PROSITE" id="PS51918">
    <property type="entry name" value="RADICAL_SAM"/>
    <property type="match status" value="1"/>
</dbReference>
<dbReference type="AlphaFoldDB" id="A0A6S7A3U5"/>
<evidence type="ECO:0000256" key="7">
    <source>
        <dbReference type="SAM" id="MobiDB-lite"/>
    </source>
</evidence>
<dbReference type="GO" id="GO:0016829">
    <property type="term" value="F:lyase activity"/>
    <property type="evidence" value="ECO:0007669"/>
    <property type="project" value="UniProtKB-KW"/>
</dbReference>
<reference evidence="9 10" key="1">
    <citation type="submission" date="2020-04" db="EMBL/GenBank/DDBJ databases">
        <authorList>
            <person name="De Canck E."/>
        </authorList>
    </citation>
    <scope>NUCLEOTIDE SEQUENCE [LARGE SCALE GENOMIC DNA]</scope>
    <source>
        <strain evidence="9 10">LMG 26690</strain>
    </source>
</reference>
<feature type="region of interest" description="Disordered" evidence="7">
    <location>
        <begin position="1"/>
        <end position="28"/>
    </location>
</feature>
<dbReference type="InterPro" id="IPR034457">
    <property type="entry name" value="Organic_radical-activating"/>
</dbReference>
<keyword evidence="2" id="KW-0004">4Fe-4S</keyword>
<evidence type="ECO:0000256" key="2">
    <source>
        <dbReference type="ARBA" id="ARBA00022485"/>
    </source>
</evidence>
<dbReference type="InterPro" id="IPR058240">
    <property type="entry name" value="rSAM_sf"/>
</dbReference>
<keyword evidence="9" id="KW-0456">Lyase</keyword>
<dbReference type="InterPro" id="IPR012840">
    <property type="entry name" value="NrdG2"/>
</dbReference>
<sequence length="275" mass="30057">MSAASSSNAVPEGGSPQGNSQAGGAGRPAAQAIRLLADRPAYAAPPQPVIQPLPRHSPAVGGLVPFSTVDWPGQLAAVVFISGCPWRCHYCHNVELQTRAARYDWREVRAFLETRKGLLDAVVFSGGEPLSEPRLPAMIRDVKRMGYRVGLHTAGIYPLRLADVLRHLDWVGMDIKADAKGYDDITGRRDSQRPALACLTQLLSAGLDFECRITWHPDWLDESRLMALARELARRGVRQFAVQAARAAPGAPVARALSNQAQGELRQAFQEFSYR</sequence>
<evidence type="ECO:0000256" key="4">
    <source>
        <dbReference type="ARBA" id="ARBA00022723"/>
    </source>
</evidence>
<evidence type="ECO:0000313" key="10">
    <source>
        <dbReference type="Proteomes" id="UP000494214"/>
    </source>
</evidence>
<keyword evidence="5" id="KW-0408">Iron</keyword>
<evidence type="ECO:0000313" key="9">
    <source>
        <dbReference type="EMBL" id="CAB3653592.1"/>
    </source>
</evidence>
<dbReference type="InterPro" id="IPR013785">
    <property type="entry name" value="Aldolase_TIM"/>
</dbReference>
<keyword evidence="10" id="KW-1185">Reference proteome</keyword>
<dbReference type="PANTHER" id="PTHR30352">
    <property type="entry name" value="PYRUVATE FORMATE-LYASE-ACTIVATING ENZYME"/>
    <property type="match status" value="1"/>
</dbReference>
<evidence type="ECO:0000256" key="3">
    <source>
        <dbReference type="ARBA" id="ARBA00022691"/>
    </source>
</evidence>
<keyword evidence="3" id="KW-0949">S-adenosyl-L-methionine</keyword>
<protein>
    <submittedName>
        <fullName evidence="9">7-carboxy-7-deazaguanine synthase</fullName>
        <ecNumber evidence="9">4.3.99.3</ecNumber>
    </submittedName>
</protein>
<evidence type="ECO:0000256" key="1">
    <source>
        <dbReference type="ARBA" id="ARBA00001966"/>
    </source>
</evidence>
<gene>
    <name evidence="9" type="primary">queE_1</name>
    <name evidence="9" type="ORF">LMG26690_00185</name>
</gene>
<dbReference type="InterPro" id="IPR007197">
    <property type="entry name" value="rSAM"/>
</dbReference>
<evidence type="ECO:0000256" key="6">
    <source>
        <dbReference type="ARBA" id="ARBA00023014"/>
    </source>
</evidence>
<comment type="cofactor">
    <cofactor evidence="1">
        <name>[4Fe-4S] cluster</name>
        <dbReference type="ChEBI" id="CHEBI:49883"/>
    </cofactor>
</comment>
<dbReference type="RefSeq" id="WP_175121276.1">
    <property type="nucleotide sequence ID" value="NZ_CADIJM010000001.1"/>
</dbReference>
<dbReference type="SUPFAM" id="SSF102114">
    <property type="entry name" value="Radical SAM enzymes"/>
    <property type="match status" value="1"/>
</dbReference>
<dbReference type="GO" id="GO:0046872">
    <property type="term" value="F:metal ion binding"/>
    <property type="evidence" value="ECO:0007669"/>
    <property type="project" value="UniProtKB-KW"/>
</dbReference>
<dbReference type="Gene3D" id="3.20.20.70">
    <property type="entry name" value="Aldolase class I"/>
    <property type="match status" value="1"/>
</dbReference>
<organism evidence="9 10">
    <name type="scientific">Achromobacter animicus</name>
    <dbReference type="NCBI Taxonomy" id="1389935"/>
    <lineage>
        <taxon>Bacteria</taxon>
        <taxon>Pseudomonadati</taxon>
        <taxon>Pseudomonadota</taxon>
        <taxon>Betaproteobacteria</taxon>
        <taxon>Burkholderiales</taxon>
        <taxon>Alcaligenaceae</taxon>
        <taxon>Achromobacter</taxon>
    </lineage>
</organism>
<keyword evidence="4" id="KW-0479">Metal-binding</keyword>
<dbReference type="SFLD" id="SFLDG01094">
    <property type="entry name" value="Uncharacterised_Radical_SAM_Su"/>
    <property type="match status" value="1"/>
</dbReference>
<dbReference type="EMBL" id="CADIJM010000001">
    <property type="protein sequence ID" value="CAB3653592.1"/>
    <property type="molecule type" value="Genomic_DNA"/>
</dbReference>
<evidence type="ECO:0000256" key="5">
    <source>
        <dbReference type="ARBA" id="ARBA00023004"/>
    </source>
</evidence>
<dbReference type="PANTHER" id="PTHR30352:SF13">
    <property type="entry name" value="GLYCYL-RADICAL ENZYME ACTIVATING ENZYME YJJW-RELATED"/>
    <property type="match status" value="1"/>
</dbReference>
<feature type="domain" description="Radical SAM core" evidence="8">
    <location>
        <begin position="71"/>
        <end position="275"/>
    </location>
</feature>
<dbReference type="SFLD" id="SFLDS00029">
    <property type="entry name" value="Radical_SAM"/>
    <property type="match status" value="1"/>
</dbReference>
<accession>A0A6S7A3U5</accession>
<dbReference type="GO" id="GO:0051539">
    <property type="term" value="F:4 iron, 4 sulfur cluster binding"/>
    <property type="evidence" value="ECO:0007669"/>
    <property type="project" value="UniProtKB-KW"/>
</dbReference>
<dbReference type="CDD" id="cd01335">
    <property type="entry name" value="Radical_SAM"/>
    <property type="match status" value="1"/>
</dbReference>
<dbReference type="EC" id="4.3.99.3" evidence="9"/>
<dbReference type="NCBIfam" id="TIGR02495">
    <property type="entry name" value="NrdG2"/>
    <property type="match status" value="1"/>
</dbReference>
<name>A0A6S7A3U5_9BURK</name>
<proteinExistence type="predicted"/>
<dbReference type="Pfam" id="PF04055">
    <property type="entry name" value="Radical_SAM"/>
    <property type="match status" value="1"/>
</dbReference>
<evidence type="ECO:0000259" key="8">
    <source>
        <dbReference type="PROSITE" id="PS51918"/>
    </source>
</evidence>
<keyword evidence="6" id="KW-0411">Iron-sulfur</keyword>
<dbReference type="Proteomes" id="UP000494214">
    <property type="component" value="Unassembled WGS sequence"/>
</dbReference>